<evidence type="ECO:0000313" key="9">
    <source>
        <dbReference type="EMBL" id="EHI75228.1"/>
    </source>
</evidence>
<dbReference type="eggNOG" id="COG0690">
    <property type="taxonomic scope" value="Bacteria"/>
</dbReference>
<keyword evidence="2" id="KW-0813">Transport</keyword>
<gene>
    <name evidence="9" type="primary">secE</name>
    <name evidence="9" type="ORF">STRCR_0161</name>
</gene>
<dbReference type="GO" id="GO:0006886">
    <property type="term" value="P:intracellular protein transport"/>
    <property type="evidence" value="ECO:0007669"/>
    <property type="project" value="InterPro"/>
</dbReference>
<dbReference type="InterPro" id="IPR005807">
    <property type="entry name" value="SecE_bac"/>
</dbReference>
<evidence type="ECO:0000256" key="3">
    <source>
        <dbReference type="ARBA" id="ARBA00022692"/>
    </source>
</evidence>
<reference evidence="9" key="1">
    <citation type="submission" date="2011-07" db="EMBL/GenBank/DDBJ databases">
        <authorList>
            <person name="Stanhope M.J."/>
            <person name="Durkin A.S."/>
            <person name="Hostetler J."/>
            <person name="Kim M."/>
            <person name="Radune D."/>
            <person name="Singh I."/>
            <person name="Town C.D."/>
        </authorList>
    </citation>
    <scope>NUCLEOTIDE SEQUENCE [LARGE SCALE GENOMIC DNA]</scope>
    <source>
        <strain evidence="9">HS-6</strain>
    </source>
</reference>
<dbReference type="GO" id="GO:0008320">
    <property type="term" value="F:protein transmembrane transporter activity"/>
    <property type="evidence" value="ECO:0007669"/>
    <property type="project" value="InterPro"/>
</dbReference>
<evidence type="ECO:0000256" key="8">
    <source>
        <dbReference type="SAM" id="Phobius"/>
    </source>
</evidence>
<evidence type="ECO:0000256" key="5">
    <source>
        <dbReference type="ARBA" id="ARBA00022989"/>
    </source>
</evidence>
<dbReference type="RefSeq" id="WP_004229424.1">
    <property type="nucleotide sequence ID" value="NZ_AEUV02000002.1"/>
</dbReference>
<proteinExistence type="predicted"/>
<keyword evidence="6" id="KW-0811">Translocation</keyword>
<dbReference type="Pfam" id="PF00584">
    <property type="entry name" value="SecE"/>
    <property type="match status" value="1"/>
</dbReference>
<feature type="transmembrane region" description="Helical" evidence="8">
    <location>
        <begin position="29"/>
        <end position="51"/>
    </location>
</feature>
<dbReference type="NCBIfam" id="TIGR00964">
    <property type="entry name" value="secE_bact"/>
    <property type="match status" value="1"/>
</dbReference>
<dbReference type="EMBL" id="AEUV02000002">
    <property type="protein sequence ID" value="EHI75228.1"/>
    <property type="molecule type" value="Genomic_DNA"/>
</dbReference>
<evidence type="ECO:0000256" key="2">
    <source>
        <dbReference type="ARBA" id="ARBA00022448"/>
    </source>
</evidence>
<dbReference type="Proteomes" id="UP000004322">
    <property type="component" value="Unassembled WGS sequence"/>
</dbReference>
<evidence type="ECO:0000256" key="4">
    <source>
        <dbReference type="ARBA" id="ARBA00022927"/>
    </source>
</evidence>
<keyword evidence="5 8" id="KW-1133">Transmembrane helix</keyword>
<dbReference type="InterPro" id="IPR038379">
    <property type="entry name" value="SecE_sf"/>
</dbReference>
<evidence type="ECO:0000256" key="7">
    <source>
        <dbReference type="ARBA" id="ARBA00023136"/>
    </source>
</evidence>
<organism evidence="9 10">
    <name type="scientific">Streptococcus criceti HS-6</name>
    <dbReference type="NCBI Taxonomy" id="873449"/>
    <lineage>
        <taxon>Bacteria</taxon>
        <taxon>Bacillati</taxon>
        <taxon>Bacillota</taxon>
        <taxon>Bacilli</taxon>
        <taxon>Lactobacillales</taxon>
        <taxon>Streptococcaceae</taxon>
        <taxon>Streptococcus</taxon>
    </lineage>
</organism>
<dbReference type="OrthoDB" id="9813233at2"/>
<dbReference type="GO" id="GO:0016020">
    <property type="term" value="C:membrane"/>
    <property type="evidence" value="ECO:0007669"/>
    <property type="project" value="UniProtKB-SubCell"/>
</dbReference>
<dbReference type="GO" id="GO:0009306">
    <property type="term" value="P:protein secretion"/>
    <property type="evidence" value="ECO:0007669"/>
    <property type="project" value="InterPro"/>
</dbReference>
<dbReference type="GO" id="GO:0006605">
    <property type="term" value="P:protein targeting"/>
    <property type="evidence" value="ECO:0007669"/>
    <property type="project" value="InterPro"/>
</dbReference>
<evidence type="ECO:0000313" key="10">
    <source>
        <dbReference type="Proteomes" id="UP000004322"/>
    </source>
</evidence>
<keyword evidence="10" id="KW-1185">Reference proteome</keyword>
<accession>G5JNC4</accession>
<name>G5JNC4_STRCG</name>
<keyword evidence="3 8" id="KW-0812">Transmembrane</keyword>
<dbReference type="Gene3D" id="1.20.5.1030">
    <property type="entry name" value="Preprotein translocase secy subunit"/>
    <property type="match status" value="1"/>
</dbReference>
<sequence length="62" mass="7460">MKFLAGIFQILEHTNWPTPKQRWKDFLAILEYTFFFTVIIYACDLALHWGVNYLLNHVNLPF</sequence>
<dbReference type="AlphaFoldDB" id="G5JNC4"/>
<comment type="subcellular location">
    <subcellularLocation>
        <location evidence="1">Membrane</location>
    </subcellularLocation>
</comment>
<keyword evidence="4" id="KW-0653">Protein transport</keyword>
<keyword evidence="7 8" id="KW-0472">Membrane</keyword>
<evidence type="ECO:0000256" key="1">
    <source>
        <dbReference type="ARBA" id="ARBA00004370"/>
    </source>
</evidence>
<dbReference type="STRING" id="873449.STRCR_0161"/>
<dbReference type="InterPro" id="IPR001901">
    <property type="entry name" value="Translocase_SecE/Sec61-g"/>
</dbReference>
<evidence type="ECO:0000256" key="6">
    <source>
        <dbReference type="ARBA" id="ARBA00023010"/>
    </source>
</evidence>
<comment type="caution">
    <text evidence="9">The sequence shown here is derived from an EMBL/GenBank/DDBJ whole genome shotgun (WGS) entry which is preliminary data.</text>
</comment>
<protein>
    <submittedName>
        <fullName evidence="9">Preprotein translocase, SecE subunit</fullName>
    </submittedName>
</protein>